<organism evidence="3 4">
    <name type="scientific">Sporofaciens musculi</name>
    <dbReference type="NCBI Taxonomy" id="2681861"/>
    <lineage>
        <taxon>Bacteria</taxon>
        <taxon>Bacillati</taxon>
        <taxon>Bacillota</taxon>
        <taxon>Clostridia</taxon>
        <taxon>Lachnospirales</taxon>
        <taxon>Lachnospiraceae</taxon>
        <taxon>Sporofaciens</taxon>
    </lineage>
</organism>
<evidence type="ECO:0000259" key="1">
    <source>
        <dbReference type="Pfam" id="PF00534"/>
    </source>
</evidence>
<dbReference type="EMBL" id="WUQX01000001">
    <property type="protein sequence ID" value="MXP76994.1"/>
    <property type="molecule type" value="Genomic_DNA"/>
</dbReference>
<dbReference type="Gene3D" id="3.40.50.2000">
    <property type="entry name" value="Glycogen Phosphorylase B"/>
    <property type="match status" value="2"/>
</dbReference>
<feature type="domain" description="Glycosyltransferase subfamily 4-like N-terminal" evidence="2">
    <location>
        <begin position="15"/>
        <end position="196"/>
    </location>
</feature>
<accession>A0A7X3MIK4</accession>
<evidence type="ECO:0000313" key="3">
    <source>
        <dbReference type="EMBL" id="MXP76994.1"/>
    </source>
</evidence>
<dbReference type="Pfam" id="PF00534">
    <property type="entry name" value="Glycos_transf_1"/>
    <property type="match status" value="1"/>
</dbReference>
<proteinExistence type="predicted"/>
<gene>
    <name evidence="3" type="ORF">GN277_16865</name>
</gene>
<comment type="caution">
    <text evidence="3">The sequence shown here is derived from an EMBL/GenBank/DDBJ whole genome shotgun (WGS) entry which is preliminary data.</text>
</comment>
<evidence type="ECO:0000259" key="2">
    <source>
        <dbReference type="Pfam" id="PF13439"/>
    </source>
</evidence>
<keyword evidence="3" id="KW-0808">Transferase</keyword>
<dbReference type="SUPFAM" id="SSF53756">
    <property type="entry name" value="UDP-Glycosyltransferase/glycogen phosphorylase"/>
    <property type="match status" value="1"/>
</dbReference>
<dbReference type="AlphaFoldDB" id="A0A7X3MIK4"/>
<dbReference type="Pfam" id="PF13439">
    <property type="entry name" value="Glyco_transf_4"/>
    <property type="match status" value="1"/>
</dbReference>
<dbReference type="InterPro" id="IPR050194">
    <property type="entry name" value="Glycosyltransferase_grp1"/>
</dbReference>
<dbReference type="InterPro" id="IPR028098">
    <property type="entry name" value="Glyco_trans_4-like_N"/>
</dbReference>
<keyword evidence="4" id="KW-1185">Reference proteome</keyword>
<dbReference type="InterPro" id="IPR001296">
    <property type="entry name" value="Glyco_trans_1"/>
</dbReference>
<sequence length="400" mass="45741">MRILSITAQKPNSTGSGIYLTELVKEYERKGHTQAVVAGVYREDVIELPEGVNFYPVYFEEGNLPYPIVGMSDEMPYKSTRYCDMTNEMRVQFEESFLKVITQAVMECNPDLILCHHLYLLTALVRSHFPRHKVYGFCHNTDLRQMCKTDLERDFISRQIRNLDRIFVPQEAQREGVLTIYQASPKKIETVGMGYNSQIFHGGEDKKKDGVTRIVFAGKIAEKKGVMSLIRSLSVLYSRKDACSRDELLVQLAGSAGNQEEYEQIRQMAAKCPYEVRFLGRLSQPELAKIYRESDIFVLPSFFDGLPLTVIEALACRNRVVMSDLPGIRKWLMEAAPHGDVRFVEMPQMRNTDEPVLETLPAFEERFADALLASIRTNERKAADVSRISWEGIADRVLKD</sequence>
<dbReference type="PANTHER" id="PTHR45947:SF3">
    <property type="entry name" value="SULFOQUINOVOSYL TRANSFERASE SQD2"/>
    <property type="match status" value="1"/>
</dbReference>
<dbReference type="Proteomes" id="UP000460412">
    <property type="component" value="Unassembled WGS sequence"/>
</dbReference>
<name>A0A7X3MIK4_9FIRM</name>
<dbReference type="GO" id="GO:0016757">
    <property type="term" value="F:glycosyltransferase activity"/>
    <property type="evidence" value="ECO:0007669"/>
    <property type="project" value="InterPro"/>
</dbReference>
<reference evidence="3 4" key="1">
    <citation type="submission" date="2019-12" db="EMBL/GenBank/DDBJ databases">
        <title>Sporaefaciens musculi gen. nov., sp. nov., a novel bacterium isolated from the caecum of an obese mouse.</title>
        <authorList>
            <person name="Rasmussen T.S."/>
            <person name="Streidl T."/>
            <person name="Hitch T.C.A."/>
            <person name="Wortmann E."/>
            <person name="Deptula P."/>
            <person name="Hansen M."/>
            <person name="Nielsen D.S."/>
            <person name="Clavel T."/>
            <person name="Vogensen F.K."/>
        </authorList>
    </citation>
    <scope>NUCLEOTIDE SEQUENCE [LARGE SCALE GENOMIC DNA]</scope>
    <source>
        <strain evidence="3 4">WCA-9-b2</strain>
    </source>
</reference>
<dbReference type="RefSeq" id="WP_159752030.1">
    <property type="nucleotide sequence ID" value="NZ_CASSPE010000101.1"/>
</dbReference>
<protein>
    <submittedName>
        <fullName evidence="3">Glycosyltransferase</fullName>
    </submittedName>
</protein>
<feature type="domain" description="Glycosyl transferase family 1" evidence="1">
    <location>
        <begin position="207"/>
        <end position="330"/>
    </location>
</feature>
<evidence type="ECO:0000313" key="4">
    <source>
        <dbReference type="Proteomes" id="UP000460412"/>
    </source>
</evidence>
<dbReference type="CDD" id="cd03801">
    <property type="entry name" value="GT4_PimA-like"/>
    <property type="match status" value="1"/>
</dbReference>
<dbReference type="PANTHER" id="PTHR45947">
    <property type="entry name" value="SULFOQUINOVOSYL TRANSFERASE SQD2"/>
    <property type="match status" value="1"/>
</dbReference>